<reference evidence="2 3" key="1">
    <citation type="submission" date="2019-03" db="EMBL/GenBank/DDBJ databases">
        <title>Genomic Encyclopedia of Type Strains, Phase III (KMG-III): the genomes of soil and plant-associated and newly described type strains.</title>
        <authorList>
            <person name="Whitman W."/>
        </authorList>
    </citation>
    <scope>NUCLEOTIDE SEQUENCE [LARGE SCALE GENOMIC DNA]</scope>
    <source>
        <strain evidence="2 3">VKM Ac-2575</strain>
    </source>
</reference>
<feature type="signal peptide" evidence="1">
    <location>
        <begin position="1"/>
        <end position="24"/>
    </location>
</feature>
<feature type="chain" id="PRO_5020750580" description="Ribosomally synthesized peptide with SipW-like signal peptide" evidence="1">
    <location>
        <begin position="25"/>
        <end position="152"/>
    </location>
</feature>
<gene>
    <name evidence="2" type="ORF">EV138_5413</name>
</gene>
<sequence length="152" mass="15300">MRNKKKIILAGVAVAVIGAGSAFAYWTNIGSGNGTGTTGTNAAISVSQTSVVTELAPGAPAQALSGTFTNTNNTPVYVEKVSVSIDPGFSKRADSTKPACTAADFTLVQPTATNAEVITGATWSGGSIAMINSPANQDNCKGVTVPLVYSSN</sequence>
<dbReference type="AlphaFoldDB" id="A0A4R7THM8"/>
<protein>
    <recommendedName>
        <fullName evidence="4">Ribosomally synthesized peptide with SipW-like signal peptide</fullName>
    </recommendedName>
</protein>
<organism evidence="2 3">
    <name type="scientific">Kribbella voronezhensis</name>
    <dbReference type="NCBI Taxonomy" id="2512212"/>
    <lineage>
        <taxon>Bacteria</taxon>
        <taxon>Bacillati</taxon>
        <taxon>Actinomycetota</taxon>
        <taxon>Actinomycetes</taxon>
        <taxon>Propionibacteriales</taxon>
        <taxon>Kribbellaceae</taxon>
        <taxon>Kribbella</taxon>
    </lineage>
</organism>
<proteinExistence type="predicted"/>
<dbReference type="Proteomes" id="UP000295151">
    <property type="component" value="Unassembled WGS sequence"/>
</dbReference>
<comment type="caution">
    <text evidence="2">The sequence shown here is derived from an EMBL/GenBank/DDBJ whole genome shotgun (WGS) entry which is preliminary data.</text>
</comment>
<name>A0A4R7THM8_9ACTN</name>
<evidence type="ECO:0000313" key="3">
    <source>
        <dbReference type="Proteomes" id="UP000295151"/>
    </source>
</evidence>
<dbReference type="EMBL" id="SOCE01000001">
    <property type="protein sequence ID" value="TDU91800.1"/>
    <property type="molecule type" value="Genomic_DNA"/>
</dbReference>
<dbReference type="RefSeq" id="WP_133981488.1">
    <property type="nucleotide sequence ID" value="NZ_SOCE01000001.1"/>
</dbReference>
<keyword evidence="3" id="KW-1185">Reference proteome</keyword>
<accession>A0A4R7THM8</accession>
<evidence type="ECO:0000313" key="2">
    <source>
        <dbReference type="EMBL" id="TDU91800.1"/>
    </source>
</evidence>
<evidence type="ECO:0008006" key="4">
    <source>
        <dbReference type="Google" id="ProtNLM"/>
    </source>
</evidence>
<dbReference type="OrthoDB" id="4927814at2"/>
<evidence type="ECO:0000256" key="1">
    <source>
        <dbReference type="SAM" id="SignalP"/>
    </source>
</evidence>
<keyword evidence="1" id="KW-0732">Signal</keyword>